<name>A0A1J1IVA9_9DIPT</name>
<dbReference type="OrthoDB" id="7697912at2759"/>
<gene>
    <name evidence="1" type="ORF">CLUMA_CG015187</name>
</gene>
<organism evidence="1 2">
    <name type="scientific">Clunio marinus</name>
    <dbReference type="NCBI Taxonomy" id="568069"/>
    <lineage>
        <taxon>Eukaryota</taxon>
        <taxon>Metazoa</taxon>
        <taxon>Ecdysozoa</taxon>
        <taxon>Arthropoda</taxon>
        <taxon>Hexapoda</taxon>
        <taxon>Insecta</taxon>
        <taxon>Pterygota</taxon>
        <taxon>Neoptera</taxon>
        <taxon>Endopterygota</taxon>
        <taxon>Diptera</taxon>
        <taxon>Nematocera</taxon>
        <taxon>Chironomoidea</taxon>
        <taxon>Chironomidae</taxon>
        <taxon>Clunio</taxon>
    </lineage>
</organism>
<evidence type="ECO:0000313" key="2">
    <source>
        <dbReference type="Proteomes" id="UP000183832"/>
    </source>
</evidence>
<reference evidence="1 2" key="1">
    <citation type="submission" date="2015-04" db="EMBL/GenBank/DDBJ databases">
        <authorList>
            <person name="Syromyatnikov M.Y."/>
            <person name="Popov V.N."/>
        </authorList>
    </citation>
    <scope>NUCLEOTIDE SEQUENCE [LARGE SCALE GENOMIC DNA]</scope>
</reference>
<accession>A0A1J1IVA9</accession>
<proteinExistence type="predicted"/>
<dbReference type="AlphaFoldDB" id="A0A1J1IVA9"/>
<dbReference type="EMBL" id="CVRI01000057">
    <property type="protein sequence ID" value="CRL02473.1"/>
    <property type="molecule type" value="Genomic_DNA"/>
</dbReference>
<evidence type="ECO:0000313" key="1">
    <source>
        <dbReference type="EMBL" id="CRL02473.1"/>
    </source>
</evidence>
<sequence length="64" mass="7722">MIPKVLLYVQNYSMLLANLFIYKHHVTYSTNNSKKNEFHLLAFFCLPKQHMFDSYKKIEEHKSV</sequence>
<dbReference type="Proteomes" id="UP000183832">
    <property type="component" value="Unassembled WGS sequence"/>
</dbReference>
<protein>
    <submittedName>
        <fullName evidence="1">CLUMA_CG015187, isoform E</fullName>
    </submittedName>
</protein>
<keyword evidence="2" id="KW-1185">Reference proteome</keyword>